<dbReference type="EMBL" id="JAVDQF010000001">
    <property type="protein sequence ID" value="MDR6267899.1"/>
    <property type="molecule type" value="Genomic_DNA"/>
</dbReference>
<dbReference type="Pfam" id="PF13367">
    <property type="entry name" value="PrsW-protease"/>
    <property type="match status" value="1"/>
</dbReference>
<accession>A0ABU1J6W2</accession>
<feature type="transmembrane region" description="Helical" evidence="2">
    <location>
        <begin position="150"/>
        <end position="174"/>
    </location>
</feature>
<dbReference type="PANTHER" id="PTHR36844">
    <property type="entry name" value="PROTEASE PRSW"/>
    <property type="match status" value="1"/>
</dbReference>
<keyword evidence="2" id="KW-1133">Transmembrane helix</keyword>
<dbReference type="Proteomes" id="UP001185069">
    <property type="component" value="Unassembled WGS sequence"/>
</dbReference>
<feature type="transmembrane region" description="Helical" evidence="2">
    <location>
        <begin position="117"/>
        <end position="138"/>
    </location>
</feature>
<feature type="transmembrane region" description="Helical" evidence="2">
    <location>
        <begin position="85"/>
        <end position="105"/>
    </location>
</feature>
<dbReference type="RefSeq" id="WP_309795209.1">
    <property type="nucleotide sequence ID" value="NZ_BAAAHY010000006.1"/>
</dbReference>
<feature type="transmembrane region" description="Helical" evidence="2">
    <location>
        <begin position="296"/>
        <end position="314"/>
    </location>
</feature>
<feature type="transmembrane region" description="Helical" evidence="2">
    <location>
        <begin position="334"/>
        <end position="356"/>
    </location>
</feature>
<gene>
    <name evidence="3" type="ORF">JOE69_000137</name>
</gene>
<evidence type="ECO:0000256" key="1">
    <source>
        <dbReference type="SAM" id="MobiDB-lite"/>
    </source>
</evidence>
<keyword evidence="2" id="KW-0812">Transmembrane</keyword>
<feature type="region of interest" description="Disordered" evidence="1">
    <location>
        <begin position="1"/>
        <end position="43"/>
    </location>
</feature>
<protein>
    <submittedName>
        <fullName evidence="3">RsiW-degrading membrane proteinase PrsW (M82 family)</fullName>
    </submittedName>
</protein>
<reference evidence="3 4" key="1">
    <citation type="submission" date="2023-07" db="EMBL/GenBank/DDBJ databases">
        <title>Sequencing the genomes of 1000 actinobacteria strains.</title>
        <authorList>
            <person name="Klenk H.-P."/>
        </authorList>
    </citation>
    <scope>NUCLEOTIDE SEQUENCE [LARGE SCALE GENOMIC DNA]</scope>
    <source>
        <strain evidence="3 4">DSM 14555</strain>
    </source>
</reference>
<dbReference type="PANTHER" id="PTHR36844:SF1">
    <property type="entry name" value="PROTEASE PRSW"/>
    <property type="match status" value="1"/>
</dbReference>
<feature type="compositionally biased region" description="Pro residues" evidence="1">
    <location>
        <begin position="1"/>
        <end position="38"/>
    </location>
</feature>
<evidence type="ECO:0000313" key="4">
    <source>
        <dbReference type="Proteomes" id="UP001185069"/>
    </source>
</evidence>
<comment type="caution">
    <text evidence="3">The sequence shown here is derived from an EMBL/GenBank/DDBJ whole genome shotgun (WGS) entry which is preliminary data.</text>
</comment>
<organism evidence="3 4">
    <name type="scientific">Arthrobacter russicus</name>
    <dbReference type="NCBI Taxonomy" id="172040"/>
    <lineage>
        <taxon>Bacteria</taxon>
        <taxon>Bacillati</taxon>
        <taxon>Actinomycetota</taxon>
        <taxon>Actinomycetes</taxon>
        <taxon>Micrococcales</taxon>
        <taxon>Micrococcaceae</taxon>
        <taxon>Arthrobacter</taxon>
    </lineage>
</organism>
<feature type="transmembrane region" description="Helical" evidence="2">
    <location>
        <begin position="262"/>
        <end position="284"/>
    </location>
</feature>
<evidence type="ECO:0000313" key="3">
    <source>
        <dbReference type="EMBL" id="MDR6267899.1"/>
    </source>
</evidence>
<name>A0ABU1J6W2_9MICC</name>
<keyword evidence="2" id="KW-0472">Membrane</keyword>
<evidence type="ECO:0000256" key="2">
    <source>
        <dbReference type="SAM" id="Phobius"/>
    </source>
</evidence>
<sequence length="452" mass="49381">MTSPQWPDPNAPRQPQQPEPAGFPQPGSQPPAPNPASPAWPGQLDQAGYFPAPNFPAPNSHFGQVPLQPVWTAQQAKRTTTSLNLILLIGITCAVAGLLGVFLILPNLYHSGGLAGMTIGFILSLFPLTAVLLTAYFIDRWEPEPKWMLGFALLWGALGSIGTTLLIQPVWVAVFRPKGLSPAMADQWLATFEAPPVEEFSKGLGILLIALFAKKYFDGPLDGVVYATVIAAGFAFTENIQYFGRAVAEATDDGALSLGISFLARGVFSPFGHALYTACTGLIIGFAARKGKTGQIIGAFFLGLIPAMYLHMVWNSAPLLAEVNDIPGYLGAIFLQSAVYQFPLIVLWVVGLVFLMRSEAKLTHRRLTEYREQGWFTPEEVNMVATQSGRRTATAWAKRVGREAVMKRFIRRATTLAYTRQRILTGKNLEQNQLDERQLLDELTALRPSVLG</sequence>
<keyword evidence="4" id="KW-1185">Reference proteome</keyword>
<dbReference type="InterPro" id="IPR026898">
    <property type="entry name" value="PrsW"/>
</dbReference>
<proteinExistence type="predicted"/>